<dbReference type="AlphaFoldDB" id="A0A1H6I5T6"/>
<dbReference type="HAMAP" id="MF_00608">
    <property type="entry name" value="GTP_cyclohydro_3"/>
    <property type="match status" value="1"/>
</dbReference>
<keyword evidence="1 2" id="KW-0378">Hydrolase</keyword>
<comment type="similarity">
    <text evidence="2 3">Belongs to the archaeal-type GTP cyclohydrolase family.</text>
</comment>
<evidence type="ECO:0000313" key="5">
    <source>
        <dbReference type="Proteomes" id="UP000199215"/>
    </source>
</evidence>
<protein>
    <recommendedName>
        <fullName evidence="2 3">GTP cyclohydrolase III</fullName>
        <ecNumber evidence="2 3">3.5.4.29</ecNumber>
    </recommendedName>
</protein>
<dbReference type="PANTHER" id="PTHR42202:SF1">
    <property type="entry name" value="GTP CYCLOHYDROLASE III"/>
    <property type="match status" value="1"/>
</dbReference>
<dbReference type="Proteomes" id="UP000199215">
    <property type="component" value="Unassembled WGS sequence"/>
</dbReference>
<dbReference type="PIRSF" id="PIRSF009265">
    <property type="entry name" value="GTP_cyclohydro_3"/>
    <property type="match status" value="1"/>
</dbReference>
<dbReference type="STRING" id="1267564.SAMN05192561_101869"/>
<accession>A0A1H6I5T6</accession>
<dbReference type="Pfam" id="PF05165">
    <property type="entry name" value="GCH_III"/>
    <property type="match status" value="1"/>
</dbReference>
<organism evidence="4 5">
    <name type="scientific">Halopenitus malekzadehii</name>
    <dbReference type="NCBI Taxonomy" id="1267564"/>
    <lineage>
        <taxon>Archaea</taxon>
        <taxon>Methanobacteriati</taxon>
        <taxon>Methanobacteriota</taxon>
        <taxon>Stenosarchaea group</taxon>
        <taxon>Halobacteria</taxon>
        <taxon>Halobacteriales</taxon>
        <taxon>Haloferacaceae</taxon>
        <taxon>Halopenitus</taxon>
    </lineage>
</organism>
<keyword evidence="2" id="KW-0547">Nucleotide-binding</keyword>
<evidence type="ECO:0000256" key="2">
    <source>
        <dbReference type="HAMAP-Rule" id="MF_00608"/>
    </source>
</evidence>
<dbReference type="PANTHER" id="PTHR42202">
    <property type="entry name" value="GTP CYCLOHYDROLASE III"/>
    <property type="match status" value="1"/>
</dbReference>
<evidence type="ECO:0000256" key="3">
    <source>
        <dbReference type="PIRNR" id="PIRNR009265"/>
    </source>
</evidence>
<comment type="catalytic activity">
    <reaction evidence="2 3">
        <text>GTP + 3 H2O = 2-amino-5-formylamino-6-(5-phospho-D-ribosylamino)pyrimidin-4(3H)-one + 2 phosphate + 2 H(+)</text>
        <dbReference type="Rhea" id="RHEA:22468"/>
        <dbReference type="ChEBI" id="CHEBI:15377"/>
        <dbReference type="ChEBI" id="CHEBI:15378"/>
        <dbReference type="ChEBI" id="CHEBI:37565"/>
        <dbReference type="ChEBI" id="CHEBI:43474"/>
        <dbReference type="ChEBI" id="CHEBI:57258"/>
        <dbReference type="EC" id="3.5.4.29"/>
    </reaction>
</comment>
<evidence type="ECO:0000256" key="1">
    <source>
        <dbReference type="ARBA" id="ARBA00022801"/>
    </source>
</evidence>
<keyword evidence="2" id="KW-0342">GTP-binding</keyword>
<dbReference type="InterPro" id="IPR007839">
    <property type="entry name" value="GTP_CycHdrlase_3"/>
</dbReference>
<reference evidence="4 5" key="1">
    <citation type="submission" date="2016-10" db="EMBL/GenBank/DDBJ databases">
        <authorList>
            <person name="de Groot N.N."/>
        </authorList>
    </citation>
    <scope>NUCLEOTIDE SEQUENCE [LARGE SCALE GENOMIC DNA]</scope>
    <source>
        <strain evidence="4 5">IBRC-M10418</strain>
    </source>
</reference>
<gene>
    <name evidence="2" type="primary">gch3</name>
    <name evidence="4" type="ORF">SAMN05192561_101869</name>
</gene>
<dbReference type="GO" id="GO:0005525">
    <property type="term" value="F:GTP binding"/>
    <property type="evidence" value="ECO:0007669"/>
    <property type="project" value="UniProtKB-KW"/>
</dbReference>
<dbReference type="Gene3D" id="3.30.70.1230">
    <property type="entry name" value="Nucleotide cyclase"/>
    <property type="match status" value="1"/>
</dbReference>
<keyword evidence="5" id="KW-1185">Reference proteome</keyword>
<dbReference type="EC" id="3.5.4.29" evidence="2 3"/>
<comment type="function">
    <text evidence="2 3">Catalyzes the formation of 2-amino-5-formylamino-6-ribofuranosylamino-4(3H)-pyrimidinone ribonucleotide monophosphate and inorganic phosphate from GTP. Also has an independent pyrophosphate phosphohydrolase activity.</text>
</comment>
<dbReference type="InterPro" id="IPR029787">
    <property type="entry name" value="Nucleotide_cyclase"/>
</dbReference>
<name>A0A1H6I5T6_9EURY</name>
<dbReference type="InterPro" id="IPR043128">
    <property type="entry name" value="Rev_trsase/Diguanyl_cyclase"/>
</dbReference>
<dbReference type="NCBIfam" id="NF002587">
    <property type="entry name" value="PRK02240.1"/>
    <property type="match status" value="1"/>
</dbReference>
<dbReference type="GO" id="GO:0043740">
    <property type="term" value="F:GTP cyclohydrolase IIa activity"/>
    <property type="evidence" value="ECO:0007669"/>
    <property type="project" value="UniProtKB-UniRule"/>
</dbReference>
<sequence length="273" mass="30204">MDNGTLKRPRHAYTDIVTTTQVTLVQIDNYGPWTVTPEPRREMDLQTMQSRLFADIAQFVGSRDGYAFFTRFDNMVAVTNGLDDRDHERLQATIRNRYPVTVSLGVSVAERPIDALEDATGRIQAAGSAQDHSRTEVLAGEYVDAPGDDDLSIAHFDVNDATGKYTDQLNEFDSFIRIEQGYAALMKRLREEHGALSFFVGGDNIISICPDMTEADYRATIDHVSEAADVDFKVGVGRGRSAHEAGFAAKHALEDCRYEGTTVEFAAPTAVTR</sequence>
<evidence type="ECO:0000313" key="4">
    <source>
        <dbReference type="EMBL" id="SEH42185.1"/>
    </source>
</evidence>
<proteinExistence type="inferred from homology"/>
<dbReference type="Gene3D" id="3.30.70.270">
    <property type="match status" value="1"/>
</dbReference>
<dbReference type="EMBL" id="FNWU01000001">
    <property type="protein sequence ID" value="SEH42185.1"/>
    <property type="molecule type" value="Genomic_DNA"/>
</dbReference>